<proteinExistence type="predicted"/>
<evidence type="ECO:0000259" key="2">
    <source>
        <dbReference type="PROSITE" id="PS50943"/>
    </source>
</evidence>
<protein>
    <submittedName>
        <fullName evidence="3">Transcriptional regulator with XRE-family HTH domain</fullName>
    </submittedName>
</protein>
<keyword evidence="1" id="KW-0175">Coiled coil</keyword>
<keyword evidence="4" id="KW-1185">Reference proteome</keyword>
<feature type="coiled-coil region" evidence="1">
    <location>
        <begin position="63"/>
        <end position="104"/>
    </location>
</feature>
<comment type="caution">
    <text evidence="3">The sequence shown here is derived from an EMBL/GenBank/DDBJ whole genome shotgun (WGS) entry which is preliminary data.</text>
</comment>
<sequence length="118" mass="13168">MSQAELAQKLSVHYDIKLDASAVARIERGERGVKLDEAVGIAQILDTELEALLDSATSIDRALRRQRTELALAKVKLAAMQDEVTELALNVENLEQEIADREVRDELADDLRTEQWPG</sequence>
<dbReference type="SUPFAM" id="SSF47413">
    <property type="entry name" value="lambda repressor-like DNA-binding domains"/>
    <property type="match status" value="1"/>
</dbReference>
<dbReference type="InterPro" id="IPR010982">
    <property type="entry name" value="Lambda_DNA-bd_dom_sf"/>
</dbReference>
<dbReference type="GO" id="GO:0003677">
    <property type="term" value="F:DNA binding"/>
    <property type="evidence" value="ECO:0007669"/>
    <property type="project" value="InterPro"/>
</dbReference>
<dbReference type="InterPro" id="IPR001387">
    <property type="entry name" value="Cro/C1-type_HTH"/>
</dbReference>
<organism evidence="3 4">
    <name type="scientific">Leucobacter exalbidus</name>
    <dbReference type="NCBI Taxonomy" id="662960"/>
    <lineage>
        <taxon>Bacteria</taxon>
        <taxon>Bacillati</taxon>
        <taxon>Actinomycetota</taxon>
        <taxon>Actinomycetes</taxon>
        <taxon>Micrococcales</taxon>
        <taxon>Microbacteriaceae</taxon>
        <taxon>Leucobacter</taxon>
    </lineage>
</organism>
<dbReference type="Gene3D" id="1.10.260.40">
    <property type="entry name" value="lambda repressor-like DNA-binding domains"/>
    <property type="match status" value="1"/>
</dbReference>
<dbReference type="EMBL" id="JAFIDA010000001">
    <property type="protein sequence ID" value="MBP1325081.1"/>
    <property type="molecule type" value="Genomic_DNA"/>
</dbReference>
<gene>
    <name evidence="3" type="ORF">JOF28_000313</name>
</gene>
<dbReference type="Proteomes" id="UP000675163">
    <property type="component" value="Unassembled WGS sequence"/>
</dbReference>
<reference evidence="3" key="1">
    <citation type="submission" date="2021-02" db="EMBL/GenBank/DDBJ databases">
        <title>Sequencing the genomes of 1000 actinobacteria strains.</title>
        <authorList>
            <person name="Klenk H.-P."/>
        </authorList>
    </citation>
    <scope>NUCLEOTIDE SEQUENCE</scope>
    <source>
        <strain evidence="3">DSM 22850</strain>
    </source>
</reference>
<feature type="domain" description="HTH cro/C1-type" evidence="2">
    <location>
        <begin position="1"/>
        <end position="52"/>
    </location>
</feature>
<name>A0A940T4L4_9MICO</name>
<evidence type="ECO:0000313" key="3">
    <source>
        <dbReference type="EMBL" id="MBP1325081.1"/>
    </source>
</evidence>
<evidence type="ECO:0000256" key="1">
    <source>
        <dbReference type="SAM" id="Coils"/>
    </source>
</evidence>
<dbReference type="Pfam" id="PF01381">
    <property type="entry name" value="HTH_3"/>
    <property type="match status" value="1"/>
</dbReference>
<dbReference type="CDD" id="cd00093">
    <property type="entry name" value="HTH_XRE"/>
    <property type="match status" value="1"/>
</dbReference>
<dbReference type="AlphaFoldDB" id="A0A940T4L4"/>
<dbReference type="PROSITE" id="PS50943">
    <property type="entry name" value="HTH_CROC1"/>
    <property type="match status" value="1"/>
</dbReference>
<accession>A0A940T4L4</accession>
<evidence type="ECO:0000313" key="4">
    <source>
        <dbReference type="Proteomes" id="UP000675163"/>
    </source>
</evidence>